<dbReference type="Proteomes" id="UP000014074">
    <property type="component" value="Unassembled WGS sequence"/>
</dbReference>
<dbReference type="Gene3D" id="1.25.40.10">
    <property type="entry name" value="Tetratricopeptide repeat domain"/>
    <property type="match status" value="1"/>
</dbReference>
<keyword evidence="2" id="KW-0808">Transferase</keyword>
<keyword evidence="3" id="KW-1185">Reference proteome</keyword>
<dbReference type="GeneID" id="19322442"/>
<dbReference type="GO" id="GO:0016740">
    <property type="term" value="F:transferase activity"/>
    <property type="evidence" value="ECO:0007669"/>
    <property type="project" value="UniProtKB-KW"/>
</dbReference>
<dbReference type="KEGG" id="tmn:UCRPA7_2216"/>
<protein>
    <submittedName>
        <fullName evidence="2">Putative glutathione s-transferase protein</fullName>
    </submittedName>
</protein>
<feature type="repeat" description="PPR" evidence="1">
    <location>
        <begin position="143"/>
        <end position="177"/>
    </location>
</feature>
<dbReference type="PROSITE" id="PS51375">
    <property type="entry name" value="PPR"/>
    <property type="match status" value="1"/>
</dbReference>
<evidence type="ECO:0000313" key="3">
    <source>
        <dbReference type="Proteomes" id="UP000014074"/>
    </source>
</evidence>
<dbReference type="HOGENOM" id="CLU_1103412_0_0_1"/>
<dbReference type="InterPro" id="IPR002885">
    <property type="entry name" value="PPR_rpt"/>
</dbReference>
<dbReference type="eggNOG" id="KOG4197">
    <property type="taxonomic scope" value="Eukaryota"/>
</dbReference>
<reference evidence="3" key="1">
    <citation type="journal article" date="2013" name="Genome Announc.">
        <title>Draft genome sequence of the ascomycete Phaeoacremonium aleophilum strain UCR-PA7, a causal agent of the esca disease complex in grapevines.</title>
        <authorList>
            <person name="Blanco-Ulate B."/>
            <person name="Rolshausen P."/>
            <person name="Cantu D."/>
        </authorList>
    </citation>
    <scope>NUCLEOTIDE SEQUENCE [LARGE SCALE GENOMIC DNA]</scope>
    <source>
        <strain evidence="3">UCR-PA7</strain>
    </source>
</reference>
<dbReference type="OrthoDB" id="185373at2759"/>
<accession>R8BSC0</accession>
<dbReference type="PANTHER" id="PTHR45613">
    <property type="entry name" value="PENTATRICOPEPTIDE REPEAT-CONTAINING PROTEIN"/>
    <property type="match status" value="1"/>
</dbReference>
<sequence length="252" mass="28442">MIRQGLTEEVGTIFKMMKEQGIQADVATFTIVLDGSLSQLDEQSSEKQVETVMRVLSEMEAAGIEANMETYGKMMYLLLREGDRARDSVKAVLAHIWGKGLELSSHIYTILVEHYFSREPPDLDAVRDLIQSRGLVNKSGTTDLVFWERVIKGYAHAGDTASAMDIFERIDSFGAAVTLSTLEVLLRALVHFREAEQAQKLVDTVLSHRDRFMSDTTGNTDSRFWRHGFWGFAMDNGLVRESLLRDSRSNVE</sequence>
<evidence type="ECO:0000256" key="1">
    <source>
        <dbReference type="PROSITE-ProRule" id="PRU00708"/>
    </source>
</evidence>
<dbReference type="Pfam" id="PF01535">
    <property type="entry name" value="PPR"/>
    <property type="match status" value="1"/>
</dbReference>
<dbReference type="EMBL" id="KB932928">
    <property type="protein sequence ID" value="EOO02224.1"/>
    <property type="molecule type" value="Genomic_DNA"/>
</dbReference>
<evidence type="ECO:0000313" key="2">
    <source>
        <dbReference type="EMBL" id="EOO02224.1"/>
    </source>
</evidence>
<name>R8BSC0_PHAM7</name>
<proteinExistence type="predicted"/>
<dbReference type="RefSeq" id="XP_007912980.1">
    <property type="nucleotide sequence ID" value="XM_007914789.1"/>
</dbReference>
<organism evidence="2 3">
    <name type="scientific">Phaeoacremonium minimum (strain UCR-PA7)</name>
    <name type="common">Esca disease fungus</name>
    <name type="synonym">Togninia minima</name>
    <dbReference type="NCBI Taxonomy" id="1286976"/>
    <lineage>
        <taxon>Eukaryota</taxon>
        <taxon>Fungi</taxon>
        <taxon>Dikarya</taxon>
        <taxon>Ascomycota</taxon>
        <taxon>Pezizomycotina</taxon>
        <taxon>Sordariomycetes</taxon>
        <taxon>Sordariomycetidae</taxon>
        <taxon>Togniniales</taxon>
        <taxon>Togniniaceae</taxon>
        <taxon>Phaeoacremonium</taxon>
    </lineage>
</organism>
<gene>
    <name evidence="2" type="ORF">UCRPA7_2216</name>
</gene>
<dbReference type="AlphaFoldDB" id="R8BSC0"/>
<dbReference type="InterPro" id="IPR011990">
    <property type="entry name" value="TPR-like_helical_dom_sf"/>
</dbReference>
<dbReference type="PANTHER" id="PTHR45613:SF9">
    <property type="entry name" value="MITOCHONDRIAL GROUP I INTRON SPLICING FACTOR CCM1"/>
    <property type="match status" value="1"/>
</dbReference>
<dbReference type="Pfam" id="PF13812">
    <property type="entry name" value="PPR_3"/>
    <property type="match status" value="1"/>
</dbReference>